<comment type="caution">
    <text evidence="1">The sequence shown here is derived from an EMBL/GenBank/DDBJ whole genome shotgun (WGS) entry which is preliminary data.</text>
</comment>
<dbReference type="EMBL" id="JBEXRX010000117">
    <property type="protein sequence ID" value="MEU0155617.1"/>
    <property type="molecule type" value="Genomic_DNA"/>
</dbReference>
<evidence type="ECO:0000313" key="2">
    <source>
        <dbReference type="Proteomes" id="UP001550348"/>
    </source>
</evidence>
<evidence type="ECO:0000313" key="1">
    <source>
        <dbReference type="EMBL" id="MEU0155617.1"/>
    </source>
</evidence>
<proteinExistence type="predicted"/>
<sequence>MAKKSEVEAAKQQLANAMTANKVIGGREARKDVDRATAKLQALTGLGWK</sequence>
<gene>
    <name evidence="1" type="ORF">ABZ071_27695</name>
</gene>
<protein>
    <submittedName>
        <fullName evidence="1">Uncharacterized protein</fullName>
    </submittedName>
</protein>
<accession>A0ABV2VS35</accession>
<dbReference type="Proteomes" id="UP001550348">
    <property type="component" value="Unassembled WGS sequence"/>
</dbReference>
<name>A0ABV2VS35_9ACTN</name>
<organism evidence="1 2">
    <name type="scientific">Micromonospora fulviviridis</name>
    <dbReference type="NCBI Taxonomy" id="47860"/>
    <lineage>
        <taxon>Bacteria</taxon>
        <taxon>Bacillati</taxon>
        <taxon>Actinomycetota</taxon>
        <taxon>Actinomycetes</taxon>
        <taxon>Micromonosporales</taxon>
        <taxon>Micromonosporaceae</taxon>
        <taxon>Micromonospora</taxon>
    </lineage>
</organism>
<keyword evidence="2" id="KW-1185">Reference proteome</keyword>
<dbReference type="RefSeq" id="WP_355667195.1">
    <property type="nucleotide sequence ID" value="NZ_JBEXRX010000117.1"/>
</dbReference>
<reference evidence="1 2" key="1">
    <citation type="submission" date="2024-06" db="EMBL/GenBank/DDBJ databases">
        <title>The Natural Products Discovery Center: Release of the First 8490 Sequenced Strains for Exploring Actinobacteria Biosynthetic Diversity.</title>
        <authorList>
            <person name="Kalkreuter E."/>
            <person name="Kautsar S.A."/>
            <person name="Yang D."/>
            <person name="Bader C.D."/>
            <person name="Teijaro C.N."/>
            <person name="Fluegel L."/>
            <person name="Davis C.M."/>
            <person name="Simpson J.R."/>
            <person name="Lauterbach L."/>
            <person name="Steele A.D."/>
            <person name="Gui C."/>
            <person name="Meng S."/>
            <person name="Li G."/>
            <person name="Viehrig K."/>
            <person name="Ye F."/>
            <person name="Su P."/>
            <person name="Kiefer A.F."/>
            <person name="Nichols A."/>
            <person name="Cepeda A.J."/>
            <person name="Yan W."/>
            <person name="Fan B."/>
            <person name="Jiang Y."/>
            <person name="Adhikari A."/>
            <person name="Zheng C.-J."/>
            <person name="Schuster L."/>
            <person name="Cowan T.M."/>
            <person name="Smanski M.J."/>
            <person name="Chevrette M.G."/>
            <person name="De Carvalho L.P.S."/>
            <person name="Shen B."/>
        </authorList>
    </citation>
    <scope>NUCLEOTIDE SEQUENCE [LARGE SCALE GENOMIC DNA]</scope>
    <source>
        <strain evidence="1 2">NPDC006286</strain>
    </source>
</reference>